<keyword evidence="1 11" id="KW-1003">Cell membrane</keyword>
<keyword evidence="10 11" id="KW-0670">Pyruvate</keyword>
<keyword evidence="2 11" id="KW-0444">Lipid biosynthesis</keyword>
<dbReference type="UniPathway" id="UPA00558">
    <property type="reaction ID" value="UER00616"/>
</dbReference>
<dbReference type="HAMAP" id="MF_00664">
    <property type="entry name" value="PS_decarb_PSD_A"/>
    <property type="match status" value="1"/>
</dbReference>
<evidence type="ECO:0000256" key="5">
    <source>
        <dbReference type="ARBA" id="ARBA00023136"/>
    </source>
</evidence>
<evidence type="ECO:0000256" key="3">
    <source>
        <dbReference type="ARBA" id="ARBA00022793"/>
    </source>
</evidence>
<dbReference type="GO" id="GO:0005886">
    <property type="term" value="C:plasma membrane"/>
    <property type="evidence" value="ECO:0007669"/>
    <property type="project" value="UniProtKB-SubCell"/>
</dbReference>
<dbReference type="GO" id="GO:0004609">
    <property type="term" value="F:phosphatidylserine decarboxylase activity"/>
    <property type="evidence" value="ECO:0007669"/>
    <property type="project" value="UniProtKB-UniRule"/>
</dbReference>
<dbReference type="STRING" id="44742.AXF13_00435"/>
<keyword evidence="7 11" id="KW-0594">Phospholipid biosynthesis</keyword>
<feature type="active site" description="Schiff-base intermediate with substrate; via pyruvic acid" evidence="11">
    <location>
        <position position="182"/>
    </location>
</feature>
<dbReference type="InterPro" id="IPR003817">
    <property type="entry name" value="PS_Dcarbxylase"/>
</dbReference>
<dbReference type="GO" id="GO:0006646">
    <property type="term" value="P:phosphatidylethanolamine biosynthetic process"/>
    <property type="evidence" value="ECO:0007669"/>
    <property type="project" value="UniProtKB-UniRule"/>
</dbReference>
<comment type="cofactor">
    <cofactor evidence="11">
        <name>pyruvate</name>
        <dbReference type="ChEBI" id="CHEBI:15361"/>
    </cofactor>
    <text evidence="11">Binds 1 pyruvoyl group covalently per subunit.</text>
</comment>
<keyword evidence="3 11" id="KW-0210">Decarboxylase</keyword>
<evidence type="ECO:0000256" key="11">
    <source>
        <dbReference type="HAMAP-Rule" id="MF_00664"/>
    </source>
</evidence>
<evidence type="ECO:0000256" key="6">
    <source>
        <dbReference type="ARBA" id="ARBA00023145"/>
    </source>
</evidence>
<feature type="site" description="Cleavage (non-hydrolytic); by autocatalysis" evidence="11">
    <location>
        <begin position="181"/>
        <end position="182"/>
    </location>
</feature>
<evidence type="ECO:0000256" key="1">
    <source>
        <dbReference type="ARBA" id="ARBA00022475"/>
    </source>
</evidence>
<evidence type="ECO:0000313" key="13">
    <source>
        <dbReference type="Proteomes" id="UP000069241"/>
    </source>
</evidence>
<dbReference type="Pfam" id="PF02666">
    <property type="entry name" value="PS_Dcarbxylase"/>
    <property type="match status" value="1"/>
</dbReference>
<dbReference type="PANTHER" id="PTHR35809:SF1">
    <property type="entry name" value="ARCHAETIDYLSERINE DECARBOXYLASE PROENZYME-RELATED"/>
    <property type="match status" value="1"/>
</dbReference>
<dbReference type="KEGG" id="dfi:AXF13_00435"/>
<comment type="function">
    <text evidence="11">Catalyzes the formation of phosphatidylethanolamine (PtdEtn) from phosphatidylserine (PtdSer).</text>
</comment>
<protein>
    <recommendedName>
        <fullName evidence="11">Phosphatidylserine decarboxylase proenzyme</fullName>
        <ecNumber evidence="11">4.1.1.65</ecNumber>
    </recommendedName>
    <component>
        <recommendedName>
            <fullName evidence="11">Phosphatidylserine decarboxylase alpha chain</fullName>
        </recommendedName>
    </component>
    <component>
        <recommendedName>
            <fullName evidence="11">Phosphatidylserine decarboxylase beta chain</fullName>
        </recommendedName>
    </component>
</protein>
<evidence type="ECO:0000313" key="12">
    <source>
        <dbReference type="EMBL" id="AMD88708.1"/>
    </source>
</evidence>
<keyword evidence="5 11" id="KW-0472">Membrane</keyword>
<comment type="subunit">
    <text evidence="11">Heterodimer of a large membrane-associated beta subunit and a small pyruvoyl-containing alpha subunit.</text>
</comment>
<comment type="pathway">
    <text evidence="11">Phospholipid metabolism; phosphatidylethanolamine biosynthesis; phosphatidylethanolamine from CDP-diacylglycerol: step 2/2.</text>
</comment>
<dbReference type="EMBL" id="CP014229">
    <property type="protein sequence ID" value="AMD88708.1"/>
    <property type="molecule type" value="Genomic_DNA"/>
</dbReference>
<dbReference type="NCBIfam" id="NF003678">
    <property type="entry name" value="PRK05305.1-2"/>
    <property type="match status" value="1"/>
</dbReference>
<feature type="modified residue" description="Pyruvic acid (Ser); by autocatalysis" evidence="11">
    <location>
        <position position="182"/>
    </location>
</feature>
<proteinExistence type="inferred from homology"/>
<keyword evidence="9 11" id="KW-1208">Phospholipid metabolism</keyword>
<keyword evidence="13" id="KW-1185">Reference proteome</keyword>
<gene>
    <name evidence="11" type="primary">psd</name>
    <name evidence="12" type="ORF">AXF13_00435</name>
</gene>
<name>A0A0X8JHX6_9BACT</name>
<comment type="PTM">
    <text evidence="11">Is synthesized initially as an inactive proenzyme. Formation of the active enzyme involves a self-maturation process in which the active site pyruvoyl group is generated from an internal serine residue via an autocatalytic post-translational modification. Two non-identical subunits are generated from the proenzyme in this reaction, and the pyruvate is formed at the N-terminus of the alpha chain, which is derived from the carboxyl end of the proenzyme. The post-translation cleavage follows an unusual pathway, termed non-hydrolytic serinolysis, in which the side chain hydroxyl group of the serine supplies its oxygen atom to form the C-terminus of the beta chain, while the remainder of the serine residue undergoes an oxidative deamination to produce ammonia and the pyruvoyl prosthetic group on the alpha chain.</text>
</comment>
<dbReference type="NCBIfam" id="NF003685">
    <property type="entry name" value="PRK05305.2-5"/>
    <property type="match status" value="1"/>
</dbReference>
<evidence type="ECO:0000256" key="10">
    <source>
        <dbReference type="ARBA" id="ARBA00023317"/>
    </source>
</evidence>
<evidence type="ECO:0000256" key="8">
    <source>
        <dbReference type="ARBA" id="ARBA00023239"/>
    </source>
</evidence>
<comment type="catalytic activity">
    <reaction evidence="11">
        <text>a 1,2-diacyl-sn-glycero-3-phospho-L-serine + H(+) = a 1,2-diacyl-sn-glycero-3-phosphoethanolamine + CO2</text>
        <dbReference type="Rhea" id="RHEA:20828"/>
        <dbReference type="ChEBI" id="CHEBI:15378"/>
        <dbReference type="ChEBI" id="CHEBI:16526"/>
        <dbReference type="ChEBI" id="CHEBI:57262"/>
        <dbReference type="ChEBI" id="CHEBI:64612"/>
        <dbReference type="EC" id="4.1.1.65"/>
    </reaction>
</comment>
<feature type="chain" id="PRO_5023327842" description="Phosphatidylserine decarboxylase alpha chain" evidence="11">
    <location>
        <begin position="182"/>
        <end position="213"/>
    </location>
</feature>
<accession>A0A0X8JHX6</accession>
<evidence type="ECO:0000256" key="9">
    <source>
        <dbReference type="ARBA" id="ARBA00023264"/>
    </source>
</evidence>
<comment type="similarity">
    <text evidence="11">Belongs to the phosphatidylserine decarboxylase family. PSD-A subfamily.</text>
</comment>
<dbReference type="Proteomes" id="UP000069241">
    <property type="component" value="Chromosome"/>
</dbReference>
<keyword evidence="4 11" id="KW-0443">Lipid metabolism</keyword>
<evidence type="ECO:0000256" key="4">
    <source>
        <dbReference type="ARBA" id="ARBA00023098"/>
    </source>
</evidence>
<evidence type="ECO:0000256" key="2">
    <source>
        <dbReference type="ARBA" id="ARBA00022516"/>
    </source>
</evidence>
<dbReference type="AlphaFoldDB" id="A0A0X8JHX6"/>
<dbReference type="RefSeq" id="WP_062251220.1">
    <property type="nucleotide sequence ID" value="NZ_CP014229.1"/>
</dbReference>
<comment type="subcellular location">
    <subcellularLocation>
        <location evidence="11">Cell membrane</location>
        <topology evidence="11">Peripheral membrane protein</topology>
    </subcellularLocation>
</comment>
<sequence length="213" mass="23763">MRPAHCGITPEGWPCIGLTGLSALVFALLDWWFLALALLALCWFSLHFFRDPERVVPQGEGLAVSPADGRIIRVEDRADPFSDETCCCVSIFMNVFSVHVNRAPVDCVVEDVRYWPGKFLNAAFDKASTDNERCAYRLRGDDGQVWSMVQIAGLVARRIVCRTEPGDPLARGQRYGMIRFGSRVDLYLPRGYVAAVRIGEQVFAGQSVIARVH</sequence>
<organism evidence="12 13">
    <name type="scientific">Desulfovibrio fairfieldensis</name>
    <dbReference type="NCBI Taxonomy" id="44742"/>
    <lineage>
        <taxon>Bacteria</taxon>
        <taxon>Pseudomonadati</taxon>
        <taxon>Thermodesulfobacteriota</taxon>
        <taxon>Desulfovibrionia</taxon>
        <taxon>Desulfovibrionales</taxon>
        <taxon>Desulfovibrionaceae</taxon>
        <taxon>Desulfovibrio</taxon>
    </lineage>
</organism>
<evidence type="ECO:0000256" key="7">
    <source>
        <dbReference type="ARBA" id="ARBA00023209"/>
    </source>
</evidence>
<keyword evidence="6 11" id="KW-0865">Zymogen</keyword>
<feature type="chain" id="PRO_5023327843" description="Phosphatidylserine decarboxylase beta chain" evidence="11">
    <location>
        <begin position="1"/>
        <end position="181"/>
    </location>
</feature>
<dbReference type="PANTHER" id="PTHR35809">
    <property type="entry name" value="ARCHAETIDYLSERINE DECARBOXYLASE PROENZYME-RELATED"/>
    <property type="match status" value="1"/>
</dbReference>
<dbReference type="InterPro" id="IPR033175">
    <property type="entry name" value="PSD-A"/>
</dbReference>
<reference evidence="13" key="1">
    <citation type="submission" date="2016-02" db="EMBL/GenBank/DDBJ databases">
        <authorList>
            <person name="Holder M.E."/>
            <person name="Ajami N.J."/>
            <person name="Petrosino J.F."/>
        </authorList>
    </citation>
    <scope>NUCLEOTIDE SEQUENCE [LARGE SCALE GENOMIC DNA]</scope>
    <source>
        <strain evidence="13">CCUG 45958</strain>
    </source>
</reference>
<dbReference type="EC" id="4.1.1.65" evidence="11"/>
<keyword evidence="8 11" id="KW-0456">Lyase</keyword>